<evidence type="ECO:0000256" key="3">
    <source>
        <dbReference type="PROSITE-ProRule" id="PRU00708"/>
    </source>
</evidence>
<keyword evidence="5" id="KW-1185">Reference proteome</keyword>
<protein>
    <recommendedName>
        <fullName evidence="6">Chlororespiratory reduction 4</fullName>
    </recommendedName>
</protein>
<dbReference type="Pfam" id="PF13041">
    <property type="entry name" value="PPR_2"/>
    <property type="match status" value="3"/>
</dbReference>
<evidence type="ECO:0008006" key="6">
    <source>
        <dbReference type="Google" id="ProtNLM"/>
    </source>
</evidence>
<accession>A0AAE1SBD7</accession>
<feature type="repeat" description="PPR" evidence="3">
    <location>
        <begin position="342"/>
        <end position="376"/>
    </location>
</feature>
<dbReference type="GO" id="GO:0003723">
    <property type="term" value="F:RNA binding"/>
    <property type="evidence" value="ECO:0007669"/>
    <property type="project" value="InterPro"/>
</dbReference>
<dbReference type="Pfam" id="PF01535">
    <property type="entry name" value="PPR"/>
    <property type="match status" value="2"/>
</dbReference>
<reference evidence="4" key="1">
    <citation type="submission" date="2023-12" db="EMBL/GenBank/DDBJ databases">
        <title>Genome assembly of Anisodus tanguticus.</title>
        <authorList>
            <person name="Wang Y.-J."/>
        </authorList>
    </citation>
    <scope>NUCLEOTIDE SEQUENCE</scope>
    <source>
        <strain evidence="4">KB-2021</strain>
        <tissue evidence="4">Leaf</tissue>
    </source>
</reference>
<feature type="repeat" description="PPR" evidence="3">
    <location>
        <begin position="240"/>
        <end position="274"/>
    </location>
</feature>
<evidence type="ECO:0000313" key="5">
    <source>
        <dbReference type="Proteomes" id="UP001291623"/>
    </source>
</evidence>
<evidence type="ECO:0000256" key="1">
    <source>
        <dbReference type="ARBA" id="ARBA00006643"/>
    </source>
</evidence>
<dbReference type="GO" id="GO:0009451">
    <property type="term" value="P:RNA modification"/>
    <property type="evidence" value="ECO:0007669"/>
    <property type="project" value="InterPro"/>
</dbReference>
<name>A0AAE1SBD7_9SOLA</name>
<comment type="similarity">
    <text evidence="1">Belongs to the PPR family. PCMP-H subfamily.</text>
</comment>
<dbReference type="InterPro" id="IPR002885">
    <property type="entry name" value="PPR_rpt"/>
</dbReference>
<evidence type="ECO:0000256" key="2">
    <source>
        <dbReference type="ARBA" id="ARBA00022737"/>
    </source>
</evidence>
<dbReference type="PANTHER" id="PTHR47926:SF391">
    <property type="entry name" value="TETRATRICOPEPTIDE-LIKE HELICAL DOMAIN SUPERFAMILY"/>
    <property type="match status" value="1"/>
</dbReference>
<dbReference type="PROSITE" id="PS51375">
    <property type="entry name" value="PPR"/>
    <property type="match status" value="4"/>
</dbReference>
<dbReference type="NCBIfam" id="TIGR00756">
    <property type="entry name" value="PPR"/>
    <property type="match status" value="6"/>
</dbReference>
<dbReference type="InterPro" id="IPR046960">
    <property type="entry name" value="PPR_At4g14850-like_plant"/>
</dbReference>
<dbReference type="FunFam" id="1.25.40.10:FF:000090">
    <property type="entry name" value="Pentatricopeptide repeat-containing protein, chloroplastic"/>
    <property type="match status" value="1"/>
</dbReference>
<dbReference type="InterPro" id="IPR011990">
    <property type="entry name" value="TPR-like_helical_dom_sf"/>
</dbReference>
<comment type="caution">
    <text evidence="4">The sequence shown here is derived from an EMBL/GenBank/DDBJ whole genome shotgun (WGS) entry which is preliminary data.</text>
</comment>
<gene>
    <name evidence="4" type="ORF">RND71_011350</name>
</gene>
<dbReference type="PANTHER" id="PTHR47926">
    <property type="entry name" value="PENTATRICOPEPTIDE REPEAT-CONTAINING PROTEIN"/>
    <property type="match status" value="1"/>
</dbReference>
<feature type="repeat" description="PPR" evidence="3">
    <location>
        <begin position="77"/>
        <end position="111"/>
    </location>
</feature>
<evidence type="ECO:0000313" key="4">
    <source>
        <dbReference type="EMBL" id="KAK4367558.1"/>
    </source>
</evidence>
<dbReference type="Pfam" id="PF12854">
    <property type="entry name" value="PPR_1"/>
    <property type="match status" value="1"/>
</dbReference>
<dbReference type="FunFam" id="1.25.40.10:FF:000470">
    <property type="entry name" value="Pentatricopeptide repeat-containing protein At5g66520"/>
    <property type="match status" value="1"/>
</dbReference>
<proteinExistence type="inferred from homology"/>
<feature type="repeat" description="PPR" evidence="3">
    <location>
        <begin position="178"/>
        <end position="212"/>
    </location>
</feature>
<sequence length="536" mass="60586">MIKKTITSRSSNLHRQSSLWSKCKDLQSLKQIHALMVINGFNSNRIALRELIYASAVTFSASIHYAHNLFAQITQPDLFMWNTMLRGSAQSLRPSLAVSIYTQMEKRCIRPDSYTFPFVLKACTKLSWLVSGLTVHGKIVKHGFEYNKFARNTLIYFHANVGDIRIAGQLFDGSAKRDVVSWSAMTAGYARRGELDVARKLFDDMPVKDLVSWNVMITGYVKQGKTENARELFDIFPKRDVVSWNAMISGYVLCGENEKALKMYEEMRGAGECPDEVTMLHLLSACTDSAFLDVGKRIHRSIIEMGAGELKLFLGNALVDMYARCGSIKKALEVFRGMREKDVSSWNIIILGLAFHGHSEECISLFEDMRRMKYIPNEITFVGVLVACSHAGKVDEGRGYFSVMRAGYNIEPNIRHYGCMVDMLARAGLLNEAFEFINVMEIEPNAIIWRTLLGACKVHSNVELGRYANEQLLKLGKDDSGDYVLLSNIYASRDEWDGVERVRKLMDDNGVWKEPGCTLIEADDYPLRNICVDSKA</sequence>
<dbReference type="Pfam" id="PF20431">
    <property type="entry name" value="E_motif"/>
    <property type="match status" value="1"/>
</dbReference>
<organism evidence="4 5">
    <name type="scientific">Anisodus tanguticus</name>
    <dbReference type="NCBI Taxonomy" id="243964"/>
    <lineage>
        <taxon>Eukaryota</taxon>
        <taxon>Viridiplantae</taxon>
        <taxon>Streptophyta</taxon>
        <taxon>Embryophyta</taxon>
        <taxon>Tracheophyta</taxon>
        <taxon>Spermatophyta</taxon>
        <taxon>Magnoliopsida</taxon>
        <taxon>eudicotyledons</taxon>
        <taxon>Gunneridae</taxon>
        <taxon>Pentapetalae</taxon>
        <taxon>asterids</taxon>
        <taxon>lamiids</taxon>
        <taxon>Solanales</taxon>
        <taxon>Solanaceae</taxon>
        <taxon>Solanoideae</taxon>
        <taxon>Hyoscyameae</taxon>
        <taxon>Anisodus</taxon>
    </lineage>
</organism>
<dbReference type="Proteomes" id="UP001291623">
    <property type="component" value="Unassembled WGS sequence"/>
</dbReference>
<dbReference type="InterPro" id="IPR046848">
    <property type="entry name" value="E_motif"/>
</dbReference>
<dbReference type="FunFam" id="1.25.40.10:FF:000333">
    <property type="entry name" value="Pentatricopeptide repeat-containing protein"/>
    <property type="match status" value="1"/>
</dbReference>
<dbReference type="EMBL" id="JAVYJV010000006">
    <property type="protein sequence ID" value="KAK4367558.1"/>
    <property type="molecule type" value="Genomic_DNA"/>
</dbReference>
<dbReference type="Gene3D" id="1.25.40.10">
    <property type="entry name" value="Tetratricopeptide repeat domain"/>
    <property type="match status" value="3"/>
</dbReference>
<keyword evidence="2" id="KW-0677">Repeat</keyword>
<dbReference type="AlphaFoldDB" id="A0AAE1SBD7"/>